<dbReference type="RefSeq" id="WP_055182373.1">
    <property type="nucleotide sequence ID" value="NZ_CYYC01000004.1"/>
</dbReference>
<dbReference type="CDD" id="cd03221">
    <property type="entry name" value="ABCF_EF-3"/>
    <property type="match status" value="2"/>
</dbReference>
<keyword evidence="2 5" id="KW-0067">ATP-binding</keyword>
<accession>A0A173S101</accession>
<evidence type="ECO:0000256" key="1">
    <source>
        <dbReference type="ARBA" id="ARBA00022741"/>
    </source>
</evidence>
<organism evidence="5 6">
    <name type="scientific">Anaerobutyricum hallii</name>
    <dbReference type="NCBI Taxonomy" id="39488"/>
    <lineage>
        <taxon>Bacteria</taxon>
        <taxon>Bacillati</taxon>
        <taxon>Bacillota</taxon>
        <taxon>Clostridia</taxon>
        <taxon>Lachnospirales</taxon>
        <taxon>Lachnospiraceae</taxon>
        <taxon>Anaerobutyricum</taxon>
    </lineage>
</organism>
<dbReference type="InterPro" id="IPR003439">
    <property type="entry name" value="ABC_transporter-like_ATP-bd"/>
</dbReference>
<dbReference type="EMBL" id="CYYC01000004">
    <property type="protein sequence ID" value="CUM83587.1"/>
    <property type="molecule type" value="Genomic_DNA"/>
</dbReference>
<dbReference type="NCBIfam" id="NF000355">
    <property type="entry name" value="ribo_prot_ABC_F"/>
    <property type="match status" value="1"/>
</dbReference>
<keyword evidence="3" id="KW-0175">Coiled coil</keyword>
<dbReference type="Proteomes" id="UP000095390">
    <property type="component" value="Unassembled WGS sequence"/>
</dbReference>
<reference evidence="5 6" key="1">
    <citation type="submission" date="2015-09" db="EMBL/GenBank/DDBJ databases">
        <authorList>
            <consortium name="Pathogen Informatics"/>
        </authorList>
    </citation>
    <scope>NUCLEOTIDE SEQUENCE [LARGE SCALE GENOMIC DNA]</scope>
    <source>
        <strain evidence="5 6">2789STDY5834966</strain>
    </source>
</reference>
<dbReference type="OrthoDB" id="9801441at2"/>
<dbReference type="InterPro" id="IPR032781">
    <property type="entry name" value="ABC_tran_Xtn"/>
</dbReference>
<dbReference type="SUPFAM" id="SSF52540">
    <property type="entry name" value="P-loop containing nucleoside triphosphate hydrolases"/>
    <property type="match status" value="2"/>
</dbReference>
<dbReference type="Pfam" id="PF00005">
    <property type="entry name" value="ABC_tran"/>
    <property type="match status" value="2"/>
</dbReference>
<dbReference type="FunFam" id="3.40.50.300:FF:000011">
    <property type="entry name" value="Putative ABC transporter ATP-binding component"/>
    <property type="match status" value="1"/>
</dbReference>
<dbReference type="PANTHER" id="PTHR42855:SF2">
    <property type="entry name" value="DRUG RESISTANCE ABC TRANSPORTER,ATP-BINDING PROTEIN"/>
    <property type="match status" value="1"/>
</dbReference>
<dbReference type="InterPro" id="IPR051309">
    <property type="entry name" value="ABCF_ATPase"/>
</dbReference>
<sequence length="631" mass="73552">MRYQIENGTVSLGGKTILNHIDFSIKGQEKIAVVGRNGAGKTTLLRLISGELSLDRDDKRFGKGITTDKAISIGFLHQQSFSNAERTVEEEILSLVSEENIFSKERYYFEKEYDRIFTGFGFKKEDKCKKIGQFSGGEQTKLAFIKLLLSKPDILLLDEPTNHLDIASVEWLEEYLVSYEKAVIMVSHDRFFIDRTAEIIYELSDGKLMRYVGNYTEYKKQKEKQRVSQQKKYDAQQKEIARLNELIEKFKHKPKKASMARSKKKVLERMQKVEKPDKEEAYIFKEKLEPLMPGAKNVLETEHLKIGYKNPIRELTLRIRRGQKIAVLGANGAGKTTFFKTIIGQLQPISGKYIIGNGIATGYFDQHSGEIQSEKRVEEHFGECFPKLTEKEKRQILGRYLFSSQKANVKISDLSGGEKSRLILAEILESRPNFLVLDEPTNHMDLPAKETMESAFSAYTGTMLFISHDRYFVSKIADTLLLFEEDGVKYYPFNYEHYLHMLKKKREGDQTWADVVEAENTALVEGLLSVPAKERHQSAHFNTEQSYTDWQLTLAREQLEKCQKNIEYWQKQAATELDNLTFEQYQSEKWTKRQRELHKRFEELSEEYLQQNLIWYEKYQEYEEAFSDYLE</sequence>
<proteinExistence type="predicted"/>
<dbReference type="InterPro" id="IPR017871">
    <property type="entry name" value="ABC_transporter-like_CS"/>
</dbReference>
<protein>
    <submittedName>
        <fullName evidence="5">Uncharacterized ABC transporter ATP-binding protein YheS</fullName>
    </submittedName>
</protein>
<dbReference type="GO" id="GO:0005524">
    <property type="term" value="F:ATP binding"/>
    <property type="evidence" value="ECO:0007669"/>
    <property type="project" value="UniProtKB-KW"/>
</dbReference>
<feature type="domain" description="ABC transporter" evidence="4">
    <location>
        <begin position="3"/>
        <end position="230"/>
    </location>
</feature>
<name>A0A173S101_9FIRM</name>
<dbReference type="SMART" id="SM00382">
    <property type="entry name" value="AAA"/>
    <property type="match status" value="2"/>
</dbReference>
<evidence type="ECO:0000256" key="3">
    <source>
        <dbReference type="SAM" id="Coils"/>
    </source>
</evidence>
<evidence type="ECO:0000256" key="2">
    <source>
        <dbReference type="ARBA" id="ARBA00022840"/>
    </source>
</evidence>
<dbReference type="Gene3D" id="3.40.50.300">
    <property type="entry name" value="P-loop containing nucleotide triphosphate hydrolases"/>
    <property type="match status" value="2"/>
</dbReference>
<dbReference type="PROSITE" id="PS00211">
    <property type="entry name" value="ABC_TRANSPORTER_1"/>
    <property type="match status" value="2"/>
</dbReference>
<dbReference type="GO" id="GO:0016887">
    <property type="term" value="F:ATP hydrolysis activity"/>
    <property type="evidence" value="ECO:0007669"/>
    <property type="project" value="InterPro"/>
</dbReference>
<dbReference type="InterPro" id="IPR027417">
    <property type="entry name" value="P-loop_NTPase"/>
</dbReference>
<dbReference type="PANTHER" id="PTHR42855">
    <property type="entry name" value="ABC TRANSPORTER ATP-BINDING SUBUNIT"/>
    <property type="match status" value="1"/>
</dbReference>
<evidence type="ECO:0000313" key="6">
    <source>
        <dbReference type="Proteomes" id="UP000095390"/>
    </source>
</evidence>
<evidence type="ECO:0000259" key="4">
    <source>
        <dbReference type="PROSITE" id="PS50893"/>
    </source>
</evidence>
<feature type="domain" description="ABC transporter" evidence="4">
    <location>
        <begin position="293"/>
        <end position="510"/>
    </location>
</feature>
<dbReference type="InterPro" id="IPR003593">
    <property type="entry name" value="AAA+_ATPase"/>
</dbReference>
<dbReference type="AlphaFoldDB" id="A0A173S101"/>
<feature type="coiled-coil region" evidence="3">
    <location>
        <begin position="219"/>
        <end position="253"/>
    </location>
</feature>
<dbReference type="PROSITE" id="PS50893">
    <property type="entry name" value="ABC_TRANSPORTER_2"/>
    <property type="match status" value="2"/>
</dbReference>
<dbReference type="Pfam" id="PF12848">
    <property type="entry name" value="ABC_tran_Xtn"/>
    <property type="match status" value="1"/>
</dbReference>
<keyword evidence="1" id="KW-0547">Nucleotide-binding</keyword>
<gene>
    <name evidence="5" type="primary">yheS_2</name>
    <name evidence="5" type="ORF">ERS852578_00565</name>
</gene>
<evidence type="ECO:0000313" key="5">
    <source>
        <dbReference type="EMBL" id="CUM83587.1"/>
    </source>
</evidence>
<feature type="coiled-coil region" evidence="3">
    <location>
        <begin position="552"/>
        <end position="607"/>
    </location>
</feature>